<feature type="coiled-coil region" evidence="1">
    <location>
        <begin position="667"/>
        <end position="754"/>
    </location>
</feature>
<dbReference type="EMBL" id="JAUOES010000018">
    <property type="protein sequence ID" value="MDT3281680.1"/>
    <property type="molecule type" value="Genomic_DNA"/>
</dbReference>
<keyword evidence="5" id="KW-1185">Reference proteome</keyword>
<protein>
    <submittedName>
        <fullName evidence="4">Tape measure protein</fullName>
    </submittedName>
</protein>
<feature type="coiled-coil region" evidence="1">
    <location>
        <begin position="22"/>
        <end position="49"/>
    </location>
</feature>
<dbReference type="Proteomes" id="UP001249505">
    <property type="component" value="Unassembled WGS sequence"/>
</dbReference>
<dbReference type="PANTHER" id="PTHR38812">
    <property type="entry name" value="MU-LIKE PROPHAGE FLUMU PROTEIN GP42"/>
    <property type="match status" value="1"/>
</dbReference>
<reference evidence="4 5" key="1">
    <citation type="submission" date="2023-07" db="EMBL/GenBank/DDBJ databases">
        <title>Novel Shewanella species isolated from Baltic Sea sediments.</title>
        <authorList>
            <person name="Martin-Rodriguez A.J."/>
        </authorList>
    </citation>
    <scope>NUCLEOTIDE SEQUENCE [LARGE SCALE GENOMIC DNA]</scope>
    <source>
        <strain evidence="4 5">SP2S1-2</strain>
    </source>
</reference>
<accession>A0ABU3G218</accession>
<feature type="domain" description="Tape measure protein N-terminal" evidence="3">
    <location>
        <begin position="319"/>
        <end position="500"/>
    </location>
</feature>
<proteinExistence type="predicted"/>
<comment type="caution">
    <text evidence="4">The sequence shown here is derived from an EMBL/GenBank/DDBJ whole genome shotgun (WGS) entry which is preliminary data.</text>
</comment>
<evidence type="ECO:0000313" key="4">
    <source>
        <dbReference type="EMBL" id="MDT3281680.1"/>
    </source>
</evidence>
<dbReference type="InterPro" id="IPR053058">
    <property type="entry name" value="Mulikevirus_tape_measure"/>
</dbReference>
<evidence type="ECO:0000313" key="5">
    <source>
        <dbReference type="Proteomes" id="UP001249505"/>
    </source>
</evidence>
<dbReference type="PANTHER" id="PTHR38812:SF2">
    <property type="entry name" value="MU-LIKE PROPHAGE FLUMU PROTEIN GP42"/>
    <property type="match status" value="1"/>
</dbReference>
<evidence type="ECO:0000256" key="1">
    <source>
        <dbReference type="SAM" id="Coils"/>
    </source>
</evidence>
<evidence type="ECO:0000259" key="3">
    <source>
        <dbReference type="Pfam" id="PF20155"/>
    </source>
</evidence>
<keyword evidence="1" id="KW-0175">Coiled coil</keyword>
<feature type="coiled-coil region" evidence="1">
    <location>
        <begin position="77"/>
        <end position="209"/>
    </location>
</feature>
<dbReference type="RefSeq" id="WP_311900078.1">
    <property type="nucleotide sequence ID" value="NZ_JAUOES010000018.1"/>
</dbReference>
<sequence length="1306" mass="141060">MSFKDQVINLIIQGRDLFSSEAAKSEKALQELANQSEVLNERLDDLKQQQAAIKAIDDLTAAITKGEKGFIDGSRALEQFSKEQKQAAQNLKQLEQAQKEAATSTSKLETEYSQTVAELSKYDEQLAAARAEVERLTSTQDKGAEASKDQAQALAAANADLQQLETAQKNTASSANQLATELEQERIELKQLSSEVDQASQKKAEYALKVKGARTELNQLGSSLGRNKAELDKQQTVLNKAGIDMNKLADASKDLKTQEAAAEIALKGVNDKLARHNKLLDESKKSSSDFGGSIKAATSSLIAMAGAYVGVDRLWESLKSILTAGDKAASFSAQMTAMMGSIAGGEQATAWIKDFANRTGTQLDSAKQAFASLKTFGIDPMNGALQSMVDYNAKLGGSQEKLEGIILATGQAWAKQKLQGEEILQLVERGVPVWDLLEKVTGKNTVQLGKLSEAGKLGREVMQQLFDEMGKQANGQAALSLDRLSGQLNLLSNKWESFKQIIADSGAYQVAIDLLKDINTSFDQLNQSGKIKAAAQDISDFFKAILKDGGASLKGMLENITAFATGLNVVAGSIRLVFNVFTSVVATFGAAISGVFALILQGWATVIGVFGGDELAQTLQTQANALKAVSKAYLDQVEQDARDATAALKQMGVDIRLDSDGTTQTQVDNAEKVKAAVKSQLEQQIEASQQAVAAAEKANESATKEVDAWKAREQAAKEHYTALKNSGTASMAELETAQIALENTTLRLSDVQENQLDKQAKLALSNMELMWATIDLRNEQNQLAQDQLTKVRDAFIAGEASVEDYKTAQDNAKKAATELAKAQSQLTTEVKKTSTAADDFELAMAKAGITTIKVLRDQAAEAKKTYEEVKQGAKDGTASTNELNQAFLKYAETALKAEQASLKVGQASDGQVEASLRQQAATMGLAGDIDKLIAQYSRLKDAQSGLGDNTQQTADNVKKGSTEIGTTISNTMDTVEKSAEQAGIGLQSIAQYFADIGTAIYDNVKALSDGAARYFNTIVYGVQNVKKEFGDLGQVENEIERLTGVIYELDNTLAKTIDFVGLRTWALETEKAGKIAERAYYRQKLELLNLVDALDNTDKANLSIINSATRATKALDLVNDQDMSLLTSALDSAKQRMDSLRDSAESTLKSLQDELDGYLGRQDEIEKRRYQEQVADLKEQLAAAERTGDKQLIADLHEAERTLKQVYEFRTAEIKTQQATDKQSAAEAKKQAEASAATAKTTAQNQATATVNTQANTQTSTQSVANTSDMQVLQLQVGNSTFNAQMKRSLVTELMNEIKRLQSVGG</sequence>
<dbReference type="Pfam" id="PF20155">
    <property type="entry name" value="TMP_3"/>
    <property type="match status" value="1"/>
</dbReference>
<dbReference type="InterPro" id="IPR013491">
    <property type="entry name" value="Tape_meas_N"/>
</dbReference>
<name>A0ABU3G218_9GAMM</name>
<evidence type="ECO:0000256" key="2">
    <source>
        <dbReference type="SAM" id="MobiDB-lite"/>
    </source>
</evidence>
<organism evidence="4 5">
    <name type="scientific">Shewanella scandinavica</name>
    <dbReference type="NCBI Taxonomy" id="3063538"/>
    <lineage>
        <taxon>Bacteria</taxon>
        <taxon>Pseudomonadati</taxon>
        <taxon>Pseudomonadota</taxon>
        <taxon>Gammaproteobacteria</taxon>
        <taxon>Alteromonadales</taxon>
        <taxon>Shewanellaceae</taxon>
        <taxon>Shewanella</taxon>
    </lineage>
</organism>
<feature type="coiled-coil region" evidence="1">
    <location>
        <begin position="1123"/>
        <end position="1187"/>
    </location>
</feature>
<feature type="region of interest" description="Disordered" evidence="2">
    <location>
        <begin position="1237"/>
        <end position="1264"/>
    </location>
</feature>
<dbReference type="NCBIfam" id="TIGR02675">
    <property type="entry name" value="tape_meas_nterm"/>
    <property type="match status" value="1"/>
</dbReference>
<gene>
    <name evidence="4" type="ORF">Q4Q50_15455</name>
</gene>